<dbReference type="Proteomes" id="UP001589797">
    <property type="component" value="Unassembled WGS sequence"/>
</dbReference>
<feature type="transmembrane region" description="Helical" evidence="1">
    <location>
        <begin position="124"/>
        <end position="141"/>
    </location>
</feature>
<evidence type="ECO:0000313" key="3">
    <source>
        <dbReference type="Proteomes" id="UP001589797"/>
    </source>
</evidence>
<evidence type="ECO:0000256" key="1">
    <source>
        <dbReference type="SAM" id="Phobius"/>
    </source>
</evidence>
<organism evidence="2 3">
    <name type="scientific">Fontibacter flavus</name>
    <dbReference type="NCBI Taxonomy" id="654838"/>
    <lineage>
        <taxon>Bacteria</taxon>
        <taxon>Pseudomonadati</taxon>
        <taxon>Bacteroidota</taxon>
        <taxon>Cytophagia</taxon>
        <taxon>Cytophagales</taxon>
        <taxon>Cyclobacteriaceae</taxon>
        <taxon>Fontibacter</taxon>
    </lineage>
</organism>
<proteinExistence type="predicted"/>
<reference evidence="2 3" key="1">
    <citation type="submission" date="2024-09" db="EMBL/GenBank/DDBJ databases">
        <authorList>
            <person name="Sun Q."/>
            <person name="Mori K."/>
        </authorList>
    </citation>
    <scope>NUCLEOTIDE SEQUENCE [LARGE SCALE GENOMIC DNA]</scope>
    <source>
        <strain evidence="2 3">CCM 7650</strain>
    </source>
</reference>
<accession>A0ABV6FP07</accession>
<protein>
    <recommendedName>
        <fullName evidence="4">O-antigen ligase</fullName>
    </recommendedName>
</protein>
<sequence length="432" mass="50081">MISESTEKKIKSIVQIVFLVLVVAISLKFFDAKFLDPKPVKYMAFLCTWTMIGLSLVQIVKQKGEFTFPVRLIFFSIAFSIFMAYYSWDQSLFEGLLETTDFMLWPLFFFLLYLKIPIKTLEKIIVAFGLLYAILYFYQYANSGTVIFGKPLWGDEFLEQRGAVRIIFPGAGIFLLTIFISITKITTTKEYKWFWIGVAVLGLIIPVMQVTRQFIAGVYLLYLIHFSKGSSFFKKMMVVLFFIGGFILLLQSDLPMIQGLLEVGQRDAELGSNYIRVLAGEYFIKDFSPNNWSYIFGNGAPNWGVSSYGQFIESLALEKEFFMSDVGIIAVYAMFGVFAILGFLLIWYKSFTIKVPAKYAYVKYYLWYILFTSVTWYSVYHYHYLVATIFAIYIYQTALDVQKREMLAKKLLLKIQKLNSSKTFSERLEEVK</sequence>
<keyword evidence="3" id="KW-1185">Reference proteome</keyword>
<dbReference type="RefSeq" id="WP_382386051.1">
    <property type="nucleotide sequence ID" value="NZ_JBHLWI010000006.1"/>
</dbReference>
<feature type="transmembrane region" description="Helical" evidence="1">
    <location>
        <begin position="384"/>
        <end position="401"/>
    </location>
</feature>
<evidence type="ECO:0008006" key="4">
    <source>
        <dbReference type="Google" id="ProtNLM"/>
    </source>
</evidence>
<feature type="transmembrane region" description="Helical" evidence="1">
    <location>
        <begin position="12"/>
        <end position="30"/>
    </location>
</feature>
<keyword evidence="1" id="KW-0472">Membrane</keyword>
<feature type="transmembrane region" description="Helical" evidence="1">
    <location>
        <begin position="360"/>
        <end position="378"/>
    </location>
</feature>
<feature type="transmembrane region" description="Helical" evidence="1">
    <location>
        <begin position="236"/>
        <end position="252"/>
    </location>
</feature>
<feature type="transmembrane region" description="Helical" evidence="1">
    <location>
        <begin position="162"/>
        <end position="182"/>
    </location>
</feature>
<evidence type="ECO:0000313" key="2">
    <source>
        <dbReference type="EMBL" id="MFC0261603.1"/>
    </source>
</evidence>
<feature type="transmembrane region" description="Helical" evidence="1">
    <location>
        <begin position="326"/>
        <end position="348"/>
    </location>
</feature>
<name>A0ABV6FP07_9BACT</name>
<comment type="caution">
    <text evidence="2">The sequence shown here is derived from an EMBL/GenBank/DDBJ whole genome shotgun (WGS) entry which is preliminary data.</text>
</comment>
<feature type="transmembrane region" description="Helical" evidence="1">
    <location>
        <begin position="42"/>
        <end position="60"/>
    </location>
</feature>
<feature type="transmembrane region" description="Helical" evidence="1">
    <location>
        <begin position="100"/>
        <end position="118"/>
    </location>
</feature>
<feature type="transmembrane region" description="Helical" evidence="1">
    <location>
        <begin position="194"/>
        <end position="224"/>
    </location>
</feature>
<keyword evidence="1" id="KW-1133">Transmembrane helix</keyword>
<feature type="transmembrane region" description="Helical" evidence="1">
    <location>
        <begin position="66"/>
        <end position="88"/>
    </location>
</feature>
<keyword evidence="1" id="KW-0812">Transmembrane</keyword>
<dbReference type="EMBL" id="JBHLWI010000006">
    <property type="protein sequence ID" value="MFC0261603.1"/>
    <property type="molecule type" value="Genomic_DNA"/>
</dbReference>
<gene>
    <name evidence="2" type="ORF">ACFFIP_02845</name>
</gene>